<dbReference type="EMBL" id="CAJNAP010000018">
    <property type="protein sequence ID" value="CAE6507342.1"/>
    <property type="molecule type" value="Genomic_DNA"/>
</dbReference>
<evidence type="ECO:0000256" key="1">
    <source>
        <dbReference type="SAM" id="Phobius"/>
    </source>
</evidence>
<keyword evidence="1" id="KW-0812">Transmembrane</keyword>
<protein>
    <recommendedName>
        <fullName evidence="4">Transmembrane anchor protein</fullName>
    </recommendedName>
</protein>
<gene>
    <name evidence="2" type="ORF">NMYAN_250012</name>
</gene>
<dbReference type="RefSeq" id="WP_204799919.1">
    <property type="nucleotide sequence ID" value="NZ_CAJNAP010000018.1"/>
</dbReference>
<dbReference type="Proteomes" id="UP000601736">
    <property type="component" value="Unassembled WGS sequence"/>
</dbReference>
<evidence type="ECO:0000313" key="2">
    <source>
        <dbReference type="EMBL" id="CAE6507342.1"/>
    </source>
</evidence>
<keyword evidence="1" id="KW-1133">Transmembrane helix</keyword>
<dbReference type="AlphaFoldDB" id="A0A8H8Z0N8"/>
<accession>A0A8H8Z0N8</accession>
<feature type="transmembrane region" description="Helical" evidence="1">
    <location>
        <begin position="21"/>
        <end position="40"/>
    </location>
</feature>
<evidence type="ECO:0000313" key="3">
    <source>
        <dbReference type="Proteomes" id="UP000601736"/>
    </source>
</evidence>
<organism evidence="2 3">
    <name type="scientific">Nitrosomonas nitrosa</name>
    <dbReference type="NCBI Taxonomy" id="52442"/>
    <lineage>
        <taxon>Bacteria</taxon>
        <taxon>Pseudomonadati</taxon>
        <taxon>Pseudomonadota</taxon>
        <taxon>Betaproteobacteria</taxon>
        <taxon>Nitrosomonadales</taxon>
        <taxon>Nitrosomonadaceae</taxon>
        <taxon>Nitrosomonas</taxon>
    </lineage>
</organism>
<reference evidence="2" key="1">
    <citation type="submission" date="2021-02" db="EMBL/GenBank/DDBJ databases">
        <authorList>
            <person name="Han P."/>
        </authorList>
    </citation>
    <scope>NUCLEOTIDE SEQUENCE</scope>
    <source>
        <strain evidence="2">Nitrosomonas nitrosa 18-3D</strain>
    </source>
</reference>
<sequence length="216" mass="23608">MYNMNIPSDRELPSTGKLIKSTIIAMITALVLLVTVVMPAEYGIDFTGVGNVIGLKRMGEIKMSLAQEAAAEKQAAELVVSEQSNAQTAVEAIAESTPEPVSVPDTSAVNIRRDEMAVTLAPNKGTEIKVTMEKGKKVEYSWSTNGGRASFDLHGDSRELNIDYHSYGKGSEQKSEGVLEAAFDGSHGWFWRNRTPETITITLRTNGEYTDIKHLK</sequence>
<proteinExistence type="predicted"/>
<name>A0A8H8Z0N8_9PROT</name>
<comment type="caution">
    <text evidence="2">The sequence shown here is derived from an EMBL/GenBank/DDBJ whole genome shotgun (WGS) entry which is preliminary data.</text>
</comment>
<keyword evidence="1" id="KW-0472">Membrane</keyword>
<evidence type="ECO:0008006" key="4">
    <source>
        <dbReference type="Google" id="ProtNLM"/>
    </source>
</evidence>